<keyword evidence="5" id="KW-0479">Metal-binding</keyword>
<evidence type="ECO:0000256" key="12">
    <source>
        <dbReference type="ARBA" id="ARBA00049535"/>
    </source>
</evidence>
<evidence type="ECO:0000256" key="10">
    <source>
        <dbReference type="ARBA" id="ARBA00022842"/>
    </source>
</evidence>
<dbReference type="GO" id="GO:0006164">
    <property type="term" value="P:purine nucleotide biosynthetic process"/>
    <property type="evidence" value="ECO:0007669"/>
    <property type="project" value="TreeGrafter"/>
</dbReference>
<keyword evidence="10" id="KW-0460">Magnesium</keyword>
<dbReference type="EMBL" id="CAADEY010000013">
    <property type="protein sequence ID" value="VFJ45904.1"/>
    <property type="molecule type" value="Genomic_DNA"/>
</dbReference>
<evidence type="ECO:0000256" key="7">
    <source>
        <dbReference type="ARBA" id="ARBA00022741"/>
    </source>
</evidence>
<comment type="cofactor">
    <cofactor evidence="1">
        <name>Mg(2+)</name>
        <dbReference type="ChEBI" id="CHEBI:18420"/>
    </cofactor>
</comment>
<dbReference type="InterPro" id="IPR029099">
    <property type="entry name" value="Pribosyltran_N"/>
</dbReference>
<dbReference type="EC" id="2.7.6.1" evidence="3"/>
<dbReference type="GO" id="GO:0000287">
    <property type="term" value="F:magnesium ion binding"/>
    <property type="evidence" value="ECO:0007669"/>
    <property type="project" value="InterPro"/>
</dbReference>
<dbReference type="GO" id="GO:0002189">
    <property type="term" value="C:ribose phosphate diphosphokinase complex"/>
    <property type="evidence" value="ECO:0007669"/>
    <property type="project" value="TreeGrafter"/>
</dbReference>
<comment type="catalytic activity">
    <reaction evidence="12">
        <text>D-ribose 5-phosphate + ATP = 5-phospho-alpha-D-ribose 1-diphosphate + AMP + H(+)</text>
        <dbReference type="Rhea" id="RHEA:15609"/>
        <dbReference type="ChEBI" id="CHEBI:15378"/>
        <dbReference type="ChEBI" id="CHEBI:30616"/>
        <dbReference type="ChEBI" id="CHEBI:58017"/>
        <dbReference type="ChEBI" id="CHEBI:78346"/>
        <dbReference type="ChEBI" id="CHEBI:456215"/>
        <dbReference type="EC" id="2.7.6.1"/>
    </reaction>
</comment>
<evidence type="ECO:0000256" key="5">
    <source>
        <dbReference type="ARBA" id="ARBA00022723"/>
    </source>
</evidence>
<dbReference type="PANTHER" id="PTHR10210">
    <property type="entry name" value="RIBOSE-PHOSPHATE DIPHOSPHOKINASE FAMILY MEMBER"/>
    <property type="match status" value="1"/>
</dbReference>
<dbReference type="InterPro" id="IPR000836">
    <property type="entry name" value="PRTase_dom"/>
</dbReference>
<keyword evidence="6" id="KW-0545">Nucleotide biosynthesis</keyword>
<gene>
    <name evidence="17" type="ORF">BECKDK2373C_GA0170839_101316</name>
</gene>
<evidence type="ECO:0000256" key="6">
    <source>
        <dbReference type="ARBA" id="ARBA00022727"/>
    </source>
</evidence>
<evidence type="ECO:0000313" key="17">
    <source>
        <dbReference type="EMBL" id="VFJ45904.1"/>
    </source>
</evidence>
<dbReference type="NCBIfam" id="TIGR01251">
    <property type="entry name" value="ribP_PPkin"/>
    <property type="match status" value="1"/>
</dbReference>
<dbReference type="GO" id="GO:0006015">
    <property type="term" value="P:5-phosphoribose 1-diphosphate biosynthetic process"/>
    <property type="evidence" value="ECO:0007669"/>
    <property type="project" value="TreeGrafter"/>
</dbReference>
<comment type="function">
    <text evidence="13">Involved in the biosynthesis of the central metabolite phospho-alpha-D-ribosyl-1-pyrophosphate (PRPP) via the transfer of pyrophosphoryl group from ATP to 1-hydroxyl of ribose-5-phosphate (Rib-5-P).</text>
</comment>
<keyword evidence="4" id="KW-0808">Transferase</keyword>
<evidence type="ECO:0000256" key="14">
    <source>
        <dbReference type="ARBA" id="ARBA00061444"/>
    </source>
</evidence>
<dbReference type="GO" id="GO:0005524">
    <property type="term" value="F:ATP binding"/>
    <property type="evidence" value="ECO:0007669"/>
    <property type="project" value="UniProtKB-KW"/>
</dbReference>
<accession>A0A450S2N5</accession>
<dbReference type="Pfam" id="PF13793">
    <property type="entry name" value="Pribosyltran_N"/>
    <property type="match status" value="1"/>
</dbReference>
<dbReference type="PANTHER" id="PTHR10210:SF32">
    <property type="entry name" value="RIBOSE-PHOSPHATE PYROPHOSPHOKINASE 2"/>
    <property type="match status" value="1"/>
</dbReference>
<evidence type="ECO:0000256" key="8">
    <source>
        <dbReference type="ARBA" id="ARBA00022777"/>
    </source>
</evidence>
<proteinExistence type="inferred from homology"/>
<evidence type="ECO:0000256" key="2">
    <source>
        <dbReference type="ARBA" id="ARBA00004996"/>
    </source>
</evidence>
<dbReference type="AlphaFoldDB" id="A0A450S2N5"/>
<keyword evidence="7" id="KW-0547">Nucleotide-binding</keyword>
<keyword evidence="8 17" id="KW-0418">Kinase</keyword>
<protein>
    <recommendedName>
        <fullName evidence="15">Ribose-phosphate pyrophosphokinase</fullName>
        <ecNumber evidence="3">2.7.6.1</ecNumber>
    </recommendedName>
    <alternativeName>
        <fullName evidence="11">Phosphoribosyl pyrophosphate synthase</fullName>
    </alternativeName>
</protein>
<keyword evidence="9" id="KW-0067">ATP-binding</keyword>
<comment type="pathway">
    <text evidence="2">Metabolic intermediate biosynthesis; 5-phospho-alpha-D-ribose 1-diphosphate biosynthesis; 5-phospho-alpha-D-ribose 1-diphosphate from D-ribose 5-phosphate (route I): step 1/1.</text>
</comment>
<comment type="similarity">
    <text evidence="14">Belongs to the ribose-phosphate pyrophosphokinase family. Class I subfamily.</text>
</comment>
<evidence type="ECO:0000256" key="9">
    <source>
        <dbReference type="ARBA" id="ARBA00022840"/>
    </source>
</evidence>
<dbReference type="GO" id="GO:0016301">
    <property type="term" value="F:kinase activity"/>
    <property type="evidence" value="ECO:0007669"/>
    <property type="project" value="UniProtKB-KW"/>
</dbReference>
<evidence type="ECO:0000256" key="1">
    <source>
        <dbReference type="ARBA" id="ARBA00001946"/>
    </source>
</evidence>
<evidence type="ECO:0000256" key="15">
    <source>
        <dbReference type="ARBA" id="ARBA00069492"/>
    </source>
</evidence>
<dbReference type="FunFam" id="3.40.50.2020:FF:000001">
    <property type="entry name" value="Ribose-phosphate pyrophosphokinase"/>
    <property type="match status" value="1"/>
</dbReference>
<name>A0A450S2N5_9GAMM</name>
<organism evidence="17">
    <name type="scientific">Candidatus Kentrum sp. DK</name>
    <dbReference type="NCBI Taxonomy" id="2126562"/>
    <lineage>
        <taxon>Bacteria</taxon>
        <taxon>Pseudomonadati</taxon>
        <taxon>Pseudomonadota</taxon>
        <taxon>Gammaproteobacteria</taxon>
        <taxon>Candidatus Kentrum</taxon>
    </lineage>
</organism>
<dbReference type="GO" id="GO:0004749">
    <property type="term" value="F:ribose phosphate diphosphokinase activity"/>
    <property type="evidence" value="ECO:0007669"/>
    <property type="project" value="UniProtKB-EC"/>
</dbReference>
<reference evidence="17" key="1">
    <citation type="submission" date="2019-02" db="EMBL/GenBank/DDBJ databases">
        <authorList>
            <person name="Gruber-Vodicka R. H."/>
            <person name="Seah K. B. B."/>
        </authorList>
    </citation>
    <scope>NUCLEOTIDE SEQUENCE</scope>
    <source>
        <strain evidence="17">BECK_DK161</strain>
    </source>
</reference>
<evidence type="ECO:0000256" key="3">
    <source>
        <dbReference type="ARBA" id="ARBA00013247"/>
    </source>
</evidence>
<evidence type="ECO:0000256" key="13">
    <source>
        <dbReference type="ARBA" id="ARBA00054914"/>
    </source>
</evidence>
<evidence type="ECO:0000256" key="4">
    <source>
        <dbReference type="ARBA" id="ARBA00022679"/>
    </source>
</evidence>
<evidence type="ECO:0000259" key="16">
    <source>
        <dbReference type="Pfam" id="PF13793"/>
    </source>
</evidence>
<evidence type="ECO:0000256" key="11">
    <source>
        <dbReference type="ARBA" id="ARBA00029942"/>
    </source>
</evidence>
<dbReference type="InterPro" id="IPR029057">
    <property type="entry name" value="PRTase-like"/>
</dbReference>
<dbReference type="GO" id="GO:0005737">
    <property type="term" value="C:cytoplasm"/>
    <property type="evidence" value="ECO:0007669"/>
    <property type="project" value="TreeGrafter"/>
</dbReference>
<sequence>MLLPPKLFCGSSIPGLASQVARFLDVEMGDADVKRFPDGEVDVRLNESVRSHDVFLLQSICYPANDHLMELLLLIDACRRASAGRINAVIPYLGYGRQDRVMYPRTPISAKVVANTLASVGVDRVITIDFHAGQLQGFFDLPVDHLHAAPLLIERLREGNPSELVVVSPDTGGVERAGRFGMGLGVSSMALIDKRGNKAKSMNLIGDVRDMDCLIVDDMIDTGGTLCEATDLLITNGARSVRAAVTHPVLSGSAAERINRSKLTELVCTDTIPLPVEKQIARIRVVSVAERLATVIRNVHVGESVTQLSC</sequence>
<dbReference type="InterPro" id="IPR005946">
    <property type="entry name" value="Rib-P_diPkinase"/>
</dbReference>
<dbReference type="Gene3D" id="3.40.50.2020">
    <property type="match status" value="2"/>
</dbReference>
<dbReference type="SMART" id="SM01400">
    <property type="entry name" value="Pribosyltran_N"/>
    <property type="match status" value="1"/>
</dbReference>
<dbReference type="Pfam" id="PF14572">
    <property type="entry name" value="Pribosyl_synth"/>
    <property type="match status" value="1"/>
</dbReference>
<dbReference type="NCBIfam" id="NF002320">
    <property type="entry name" value="PRK01259.1"/>
    <property type="match status" value="1"/>
</dbReference>
<feature type="domain" description="Ribose-phosphate pyrophosphokinase N-terminal" evidence="16">
    <location>
        <begin position="6"/>
        <end position="121"/>
    </location>
</feature>
<dbReference type="SUPFAM" id="SSF53271">
    <property type="entry name" value="PRTase-like"/>
    <property type="match status" value="1"/>
</dbReference>
<dbReference type="CDD" id="cd06223">
    <property type="entry name" value="PRTases_typeI"/>
    <property type="match status" value="1"/>
</dbReference>